<accession>A0AAD4BBR2</accession>
<proteinExistence type="predicted"/>
<feature type="compositionally biased region" description="Basic and acidic residues" evidence="1">
    <location>
        <begin position="205"/>
        <end position="215"/>
    </location>
</feature>
<dbReference type="Proteomes" id="UP001194468">
    <property type="component" value="Unassembled WGS sequence"/>
</dbReference>
<evidence type="ECO:0000256" key="1">
    <source>
        <dbReference type="SAM" id="MobiDB-lite"/>
    </source>
</evidence>
<evidence type="ECO:0008006" key="4">
    <source>
        <dbReference type="Google" id="ProtNLM"/>
    </source>
</evidence>
<evidence type="ECO:0000313" key="3">
    <source>
        <dbReference type="Proteomes" id="UP001194468"/>
    </source>
</evidence>
<gene>
    <name evidence="2" type="ORF">L210DRAFT_3429617</name>
</gene>
<reference evidence="2" key="2">
    <citation type="journal article" date="2020" name="Nat. Commun.">
        <title>Large-scale genome sequencing of mycorrhizal fungi provides insights into the early evolution of symbiotic traits.</title>
        <authorList>
            <person name="Miyauchi S."/>
            <person name="Kiss E."/>
            <person name="Kuo A."/>
            <person name="Drula E."/>
            <person name="Kohler A."/>
            <person name="Sanchez-Garcia M."/>
            <person name="Morin E."/>
            <person name="Andreopoulos B."/>
            <person name="Barry K.W."/>
            <person name="Bonito G."/>
            <person name="Buee M."/>
            <person name="Carver A."/>
            <person name="Chen C."/>
            <person name="Cichocki N."/>
            <person name="Clum A."/>
            <person name="Culley D."/>
            <person name="Crous P.W."/>
            <person name="Fauchery L."/>
            <person name="Girlanda M."/>
            <person name="Hayes R.D."/>
            <person name="Keri Z."/>
            <person name="LaButti K."/>
            <person name="Lipzen A."/>
            <person name="Lombard V."/>
            <person name="Magnuson J."/>
            <person name="Maillard F."/>
            <person name="Murat C."/>
            <person name="Nolan M."/>
            <person name="Ohm R.A."/>
            <person name="Pangilinan J."/>
            <person name="Pereira M.F."/>
            <person name="Perotto S."/>
            <person name="Peter M."/>
            <person name="Pfister S."/>
            <person name="Riley R."/>
            <person name="Sitrit Y."/>
            <person name="Stielow J.B."/>
            <person name="Szollosi G."/>
            <person name="Zifcakova L."/>
            <person name="Stursova M."/>
            <person name="Spatafora J.W."/>
            <person name="Tedersoo L."/>
            <person name="Vaario L.M."/>
            <person name="Yamada A."/>
            <person name="Yan M."/>
            <person name="Wang P."/>
            <person name="Xu J."/>
            <person name="Bruns T."/>
            <person name="Baldrian P."/>
            <person name="Vilgalys R."/>
            <person name="Dunand C."/>
            <person name="Henrissat B."/>
            <person name="Grigoriev I.V."/>
            <person name="Hibbett D."/>
            <person name="Nagy L.G."/>
            <person name="Martin F.M."/>
        </authorList>
    </citation>
    <scope>NUCLEOTIDE SEQUENCE</scope>
    <source>
        <strain evidence="2">BED1</strain>
    </source>
</reference>
<keyword evidence="3" id="KW-1185">Reference proteome</keyword>
<sequence>MPRLDEVNYLTWHVRMRALLIRSNLWGIVSGKETAPDPKMATSSVVDAFTLRQLKAAAEIALYVDDSQIFSHMEKRPKQPITSWIGDVKAQAHLMKDIGIDLPDLFTIVVLTSGLPLEYDSVVVALDAVKPNELTLDLAISRLLNEEERHLSRKQLDDYKALIKGELDTSDMSETIFLLVELRRRSGGIEVDGTKSRGSRPTPRIMERSPFGDDR</sequence>
<dbReference type="EMBL" id="WHUW01000263">
    <property type="protein sequence ID" value="KAF8416310.1"/>
    <property type="molecule type" value="Genomic_DNA"/>
</dbReference>
<evidence type="ECO:0000313" key="2">
    <source>
        <dbReference type="EMBL" id="KAF8416310.1"/>
    </source>
</evidence>
<organism evidence="2 3">
    <name type="scientific">Boletus edulis BED1</name>
    <dbReference type="NCBI Taxonomy" id="1328754"/>
    <lineage>
        <taxon>Eukaryota</taxon>
        <taxon>Fungi</taxon>
        <taxon>Dikarya</taxon>
        <taxon>Basidiomycota</taxon>
        <taxon>Agaricomycotina</taxon>
        <taxon>Agaricomycetes</taxon>
        <taxon>Agaricomycetidae</taxon>
        <taxon>Boletales</taxon>
        <taxon>Boletineae</taxon>
        <taxon>Boletaceae</taxon>
        <taxon>Boletoideae</taxon>
        <taxon>Boletus</taxon>
    </lineage>
</organism>
<dbReference type="Pfam" id="PF14223">
    <property type="entry name" value="Retrotran_gag_2"/>
    <property type="match status" value="1"/>
</dbReference>
<reference evidence="2" key="1">
    <citation type="submission" date="2019-10" db="EMBL/GenBank/DDBJ databases">
        <authorList>
            <consortium name="DOE Joint Genome Institute"/>
            <person name="Kuo A."/>
            <person name="Miyauchi S."/>
            <person name="Kiss E."/>
            <person name="Drula E."/>
            <person name="Kohler A."/>
            <person name="Sanchez-Garcia M."/>
            <person name="Andreopoulos B."/>
            <person name="Barry K.W."/>
            <person name="Bonito G."/>
            <person name="Buee M."/>
            <person name="Carver A."/>
            <person name="Chen C."/>
            <person name="Cichocki N."/>
            <person name="Clum A."/>
            <person name="Culley D."/>
            <person name="Crous P.W."/>
            <person name="Fauchery L."/>
            <person name="Girlanda M."/>
            <person name="Hayes R."/>
            <person name="Keri Z."/>
            <person name="LaButti K."/>
            <person name="Lipzen A."/>
            <person name="Lombard V."/>
            <person name="Magnuson J."/>
            <person name="Maillard F."/>
            <person name="Morin E."/>
            <person name="Murat C."/>
            <person name="Nolan M."/>
            <person name="Ohm R."/>
            <person name="Pangilinan J."/>
            <person name="Pereira M."/>
            <person name="Perotto S."/>
            <person name="Peter M."/>
            <person name="Riley R."/>
            <person name="Sitrit Y."/>
            <person name="Stielow B."/>
            <person name="Szollosi G."/>
            <person name="Zifcakova L."/>
            <person name="Stursova M."/>
            <person name="Spatafora J.W."/>
            <person name="Tedersoo L."/>
            <person name="Vaario L.-M."/>
            <person name="Yamada A."/>
            <person name="Yan M."/>
            <person name="Wang P."/>
            <person name="Xu J."/>
            <person name="Bruns T."/>
            <person name="Baldrian P."/>
            <person name="Vilgalys R."/>
            <person name="Henrissat B."/>
            <person name="Grigoriev I.V."/>
            <person name="Hibbett D."/>
            <person name="Nagy L.G."/>
            <person name="Martin F.M."/>
        </authorList>
    </citation>
    <scope>NUCLEOTIDE SEQUENCE</scope>
    <source>
        <strain evidence="2">BED1</strain>
    </source>
</reference>
<feature type="region of interest" description="Disordered" evidence="1">
    <location>
        <begin position="190"/>
        <end position="215"/>
    </location>
</feature>
<name>A0AAD4BBR2_BOLED</name>
<comment type="caution">
    <text evidence="2">The sequence shown here is derived from an EMBL/GenBank/DDBJ whole genome shotgun (WGS) entry which is preliminary data.</text>
</comment>
<protein>
    <recommendedName>
        <fullName evidence="4">DUF4219 domain-containing protein</fullName>
    </recommendedName>
</protein>
<dbReference type="AlphaFoldDB" id="A0AAD4BBR2"/>